<proteinExistence type="predicted"/>
<evidence type="ECO:0000256" key="1">
    <source>
        <dbReference type="SAM" id="MobiDB-lite"/>
    </source>
</evidence>
<evidence type="ECO:0000313" key="2">
    <source>
        <dbReference type="EMBL" id="ART52410.1"/>
    </source>
</evidence>
<dbReference type="InterPro" id="IPR056955">
    <property type="entry name" value="ORC-CDC6-like"/>
</dbReference>
<reference evidence="2 3" key="1">
    <citation type="submission" date="2017-05" db="EMBL/GenBank/DDBJ databases">
        <title>Polyphasic characterization of four soil-derived phenanthrene-degrading Acidovorax strains and proposal of Acidovorax phenanthrenivorans sp. nov.</title>
        <authorList>
            <person name="Singleton D.R."/>
            <person name="Lee J."/>
            <person name="Dickey A.N."/>
            <person name="Stroud A."/>
            <person name="Scholl E.H."/>
            <person name="Wright F.A."/>
            <person name="Aitken M.D."/>
        </authorList>
    </citation>
    <scope>NUCLEOTIDE SEQUENCE [LARGE SCALE GENOMIC DNA]</scope>
    <source>
        <strain evidence="2">NA3</strain>
    </source>
</reference>
<dbReference type="Pfam" id="PF24389">
    <property type="entry name" value="ORC-CDC6-like"/>
    <property type="match status" value="1"/>
</dbReference>
<dbReference type="AlphaFoldDB" id="A0A240U4W2"/>
<sequence>MVFGLPELVVQHTTIFADVLFIYMIDEIENFTSTQQRFLNSLIRYRRGPVSIKIGARLYGIRTNKTLDGAAEEIREGAEYEKVKLDEWLRDHSAGYHTLASQLIVKRLQQGEFIPGTAEKDYPVAKFFEALDTSNHYSAVTMDLVRKYDDRHDERPYFRTLRSHIAEWSGCSDEASAQLAADKIISSIRMREYPLLEKVNVYLLYKAWGTSTVLLEEAKKIGIDAANFLVGGKKTAKSYFEAFDHFKSDFLAQLYRDCDKHRVVYAGLDTLIHLSQGIPRNLLGLLKQIYRRSHFAGERPFQENNKISIASQVDGIRDAAAWFWDDAQPDSHGPEARRAVQALGEFFSGVRFSLKPAECDLGTFTIATTTGTAMAREVLNHAENWSYLVRIQGGGSDRNDVNAVADKYQLSPMLAPRWEVSEHRRGAIALTEELFNAMFDPTSYSRDDLDQLVKNRLKGMQQPYRKQSKADDQQEKLF</sequence>
<accession>A0A240U4W2</accession>
<evidence type="ECO:0000313" key="3">
    <source>
        <dbReference type="Proteomes" id="UP000194432"/>
    </source>
</evidence>
<protein>
    <submittedName>
        <fullName evidence="2">Uncharacterized protein</fullName>
    </submittedName>
</protein>
<keyword evidence="3" id="KW-1185">Reference proteome</keyword>
<organism evidence="2 3">
    <name type="scientific">Acidovorax carolinensis</name>
    <dbReference type="NCBI Taxonomy" id="553814"/>
    <lineage>
        <taxon>Bacteria</taxon>
        <taxon>Pseudomonadati</taxon>
        <taxon>Pseudomonadota</taxon>
        <taxon>Betaproteobacteria</taxon>
        <taxon>Burkholderiales</taxon>
        <taxon>Comamonadaceae</taxon>
        <taxon>Acidovorax</taxon>
    </lineage>
</organism>
<dbReference type="KEGG" id="acin:CBP34_13145"/>
<gene>
    <name evidence="2" type="ORF">CBP34_13145</name>
</gene>
<feature type="compositionally biased region" description="Basic and acidic residues" evidence="1">
    <location>
        <begin position="468"/>
        <end position="478"/>
    </location>
</feature>
<dbReference type="EMBL" id="CP021361">
    <property type="protein sequence ID" value="ART52410.1"/>
    <property type="molecule type" value="Genomic_DNA"/>
</dbReference>
<feature type="region of interest" description="Disordered" evidence="1">
    <location>
        <begin position="458"/>
        <end position="478"/>
    </location>
</feature>
<dbReference type="Proteomes" id="UP000194432">
    <property type="component" value="Chromosome 1"/>
</dbReference>
<name>A0A240U4W2_9BURK</name>